<reference evidence="4 5" key="1">
    <citation type="journal article" date="2018" name="Mol. Plant Microbe Interact.">
        <title>Taxonomically Different Co-Microsymbionts of a Relict Legume, Oxytropis popoviana, Have Complementary Sets of Symbiotic Genes and Together Increase the Efficiency of Plant Nodulation.</title>
        <authorList>
            <person name="Safronova V."/>
            <person name="Belimov A."/>
            <person name="Sazanova A."/>
            <person name="Chirak E."/>
            <person name="Verkhozina A."/>
            <person name="Kuznetsova I."/>
            <person name="Andronov E."/>
            <person name="Puhalsky J."/>
            <person name="Tikhonovich I."/>
        </authorList>
    </citation>
    <scope>NUCLEOTIDE SEQUENCE [LARGE SCALE GENOMIC DNA]</scope>
    <source>
        <strain evidence="4 5">Opo-235</strain>
    </source>
</reference>
<dbReference type="EMBL" id="QKOD01000019">
    <property type="protein sequence ID" value="RNJ41482.1"/>
    <property type="molecule type" value="Genomic_DNA"/>
</dbReference>
<protein>
    <recommendedName>
        <fullName evidence="6">Conjugal transfer protein TrbC</fullName>
    </recommendedName>
</protein>
<accession>A0A3M9X170</accession>
<dbReference type="Proteomes" id="UP000275436">
    <property type="component" value="Unassembled WGS sequence"/>
</dbReference>
<evidence type="ECO:0000256" key="2">
    <source>
        <dbReference type="SAM" id="Phobius"/>
    </source>
</evidence>
<sequence length="106" mass="10894">MSVKTLKNLTKSVGRRLPAASAVALLTIVFATPSAAQDFNGVTTFLQAIVEAITGPIGVSISALAVIAVGFSFMTGRMDWTFAVSIVMGIAIVFGGASFVQGLTAR</sequence>
<keyword evidence="3" id="KW-0732">Signal</keyword>
<feature type="transmembrane region" description="Helical" evidence="2">
    <location>
        <begin position="52"/>
        <end position="73"/>
    </location>
</feature>
<feature type="transmembrane region" description="Helical" evidence="2">
    <location>
        <begin position="80"/>
        <end position="100"/>
    </location>
</feature>
<proteinExistence type="predicted"/>
<evidence type="ECO:0008006" key="6">
    <source>
        <dbReference type="Google" id="ProtNLM"/>
    </source>
</evidence>
<keyword evidence="2" id="KW-1133">Transmembrane helix</keyword>
<comment type="subcellular location">
    <subcellularLocation>
        <location evidence="1">Membrane</location>
        <topology evidence="1">Multi-pass membrane protein</topology>
    </subcellularLocation>
</comment>
<name>A0A3M9X170_9HYPH</name>
<dbReference type="GO" id="GO:0016020">
    <property type="term" value="C:membrane"/>
    <property type="evidence" value="ECO:0007669"/>
    <property type="project" value="UniProtKB-SubCell"/>
</dbReference>
<dbReference type="InterPro" id="IPR007039">
    <property type="entry name" value="TrbC/VirB2"/>
</dbReference>
<gene>
    <name evidence="4" type="ORF">DNR46_33735</name>
</gene>
<evidence type="ECO:0000256" key="3">
    <source>
        <dbReference type="SAM" id="SignalP"/>
    </source>
</evidence>
<evidence type="ECO:0000313" key="5">
    <source>
        <dbReference type="Proteomes" id="UP000275436"/>
    </source>
</evidence>
<feature type="chain" id="PRO_5018231539" description="Conjugal transfer protein TrbC" evidence="3">
    <location>
        <begin position="37"/>
        <end position="106"/>
    </location>
</feature>
<keyword evidence="2" id="KW-0472">Membrane</keyword>
<dbReference type="Pfam" id="PF04956">
    <property type="entry name" value="TrbC"/>
    <property type="match status" value="1"/>
</dbReference>
<organism evidence="4 5">
    <name type="scientific">Mesorhizobium japonicum</name>
    <dbReference type="NCBI Taxonomy" id="2066070"/>
    <lineage>
        <taxon>Bacteria</taxon>
        <taxon>Pseudomonadati</taxon>
        <taxon>Pseudomonadota</taxon>
        <taxon>Alphaproteobacteria</taxon>
        <taxon>Hyphomicrobiales</taxon>
        <taxon>Phyllobacteriaceae</taxon>
        <taxon>Mesorhizobium</taxon>
    </lineage>
</organism>
<comment type="caution">
    <text evidence="4">The sequence shown here is derived from an EMBL/GenBank/DDBJ whole genome shotgun (WGS) entry which is preliminary data.</text>
</comment>
<feature type="signal peptide" evidence="3">
    <location>
        <begin position="1"/>
        <end position="36"/>
    </location>
</feature>
<evidence type="ECO:0000313" key="4">
    <source>
        <dbReference type="EMBL" id="RNJ41482.1"/>
    </source>
</evidence>
<dbReference type="AlphaFoldDB" id="A0A3M9X170"/>
<evidence type="ECO:0000256" key="1">
    <source>
        <dbReference type="ARBA" id="ARBA00004141"/>
    </source>
</evidence>
<keyword evidence="2" id="KW-0812">Transmembrane</keyword>